<reference evidence="2" key="1">
    <citation type="submission" date="2021-01" db="EMBL/GenBank/DDBJ databases">
        <authorList>
            <consortium name="Genoscope - CEA"/>
            <person name="William W."/>
        </authorList>
    </citation>
    <scope>NUCLEOTIDE SEQUENCE</scope>
</reference>
<evidence type="ECO:0000256" key="1">
    <source>
        <dbReference type="SAM" id="Phobius"/>
    </source>
</evidence>
<feature type="transmembrane region" description="Helical" evidence="1">
    <location>
        <begin position="12"/>
        <end position="35"/>
    </location>
</feature>
<accession>A0A816Q5B4</accession>
<proteinExistence type="predicted"/>
<protein>
    <submittedName>
        <fullName evidence="2">(rape) hypothetical protein</fullName>
    </submittedName>
</protein>
<dbReference type="AlphaFoldDB" id="A0A816Q5B4"/>
<organism evidence="2">
    <name type="scientific">Brassica napus</name>
    <name type="common">Rape</name>
    <dbReference type="NCBI Taxonomy" id="3708"/>
    <lineage>
        <taxon>Eukaryota</taxon>
        <taxon>Viridiplantae</taxon>
        <taxon>Streptophyta</taxon>
        <taxon>Embryophyta</taxon>
        <taxon>Tracheophyta</taxon>
        <taxon>Spermatophyta</taxon>
        <taxon>Magnoliopsida</taxon>
        <taxon>eudicotyledons</taxon>
        <taxon>Gunneridae</taxon>
        <taxon>Pentapetalae</taxon>
        <taxon>rosids</taxon>
        <taxon>malvids</taxon>
        <taxon>Brassicales</taxon>
        <taxon>Brassicaceae</taxon>
        <taxon>Brassiceae</taxon>
        <taxon>Brassica</taxon>
    </lineage>
</organism>
<keyword evidence="1" id="KW-0812">Transmembrane</keyword>
<keyword evidence="1" id="KW-1133">Transmembrane helix</keyword>
<name>A0A816Q5B4_BRANA</name>
<evidence type="ECO:0000313" key="2">
    <source>
        <dbReference type="EMBL" id="CAF2057334.1"/>
    </source>
</evidence>
<dbReference type="EMBL" id="HG994370">
    <property type="protein sequence ID" value="CAF2057334.1"/>
    <property type="molecule type" value="Genomic_DNA"/>
</dbReference>
<sequence length="36" mass="4262">MEEGRYIHIHNNIFSMSITLIYVYLYALMCSSVSVY</sequence>
<keyword evidence="1" id="KW-0472">Membrane</keyword>
<gene>
    <name evidence="2" type="ORF">DARMORV10_C06P16150.1</name>
</gene>
<dbReference type="Proteomes" id="UP001295469">
    <property type="component" value="Chromosome C06"/>
</dbReference>